<evidence type="ECO:0000313" key="3">
    <source>
        <dbReference type="EMBL" id="CAB4193682.1"/>
    </source>
</evidence>
<proteinExistence type="predicted"/>
<evidence type="ECO:0000313" key="2">
    <source>
        <dbReference type="EMBL" id="CAB4175370.1"/>
    </source>
</evidence>
<feature type="domain" description="Peptidase M28" evidence="1">
    <location>
        <begin position="67"/>
        <end position="238"/>
    </location>
</feature>
<name>A0A6J5PTV4_9CAUD</name>
<dbReference type="EMBL" id="LR796916">
    <property type="protein sequence ID" value="CAB4175370.1"/>
    <property type="molecule type" value="Genomic_DNA"/>
</dbReference>
<dbReference type="EMBL" id="LR797195">
    <property type="protein sequence ID" value="CAB4193682.1"/>
    <property type="molecule type" value="Genomic_DNA"/>
</dbReference>
<evidence type="ECO:0000259" key="1">
    <source>
        <dbReference type="Pfam" id="PF04389"/>
    </source>
</evidence>
<reference evidence="2" key="1">
    <citation type="submission" date="2020-05" db="EMBL/GenBank/DDBJ databases">
        <authorList>
            <person name="Chiriac C."/>
            <person name="Salcher M."/>
            <person name="Ghai R."/>
            <person name="Kavagutti S V."/>
        </authorList>
    </citation>
    <scope>NUCLEOTIDE SEQUENCE</scope>
</reference>
<protein>
    <submittedName>
        <fullName evidence="2">Peptidase M28</fullName>
    </submittedName>
</protein>
<dbReference type="Gene3D" id="3.40.630.10">
    <property type="entry name" value="Zn peptidases"/>
    <property type="match status" value="1"/>
</dbReference>
<accession>A0A6J5PTV4</accession>
<dbReference type="InterPro" id="IPR007484">
    <property type="entry name" value="Peptidase_M28"/>
</dbReference>
<gene>
    <name evidence="3" type="ORF">UFOVP1247_123</name>
    <name evidence="2" type="ORF">UFOVP970_163</name>
</gene>
<dbReference type="Pfam" id="PF04389">
    <property type="entry name" value="Peptidase_M28"/>
    <property type="match status" value="1"/>
</dbReference>
<organism evidence="2">
    <name type="scientific">uncultured Caudovirales phage</name>
    <dbReference type="NCBI Taxonomy" id="2100421"/>
    <lineage>
        <taxon>Viruses</taxon>
        <taxon>Duplodnaviria</taxon>
        <taxon>Heunggongvirae</taxon>
        <taxon>Uroviricota</taxon>
        <taxon>Caudoviricetes</taxon>
        <taxon>Peduoviridae</taxon>
        <taxon>Maltschvirus</taxon>
        <taxon>Maltschvirus maltsch</taxon>
    </lineage>
</organism>
<sequence length="246" mass="27392">MYNKIYDFCKVRNVGSIYRNGLEYSPRVKFLLELTAELGLNPELHVFKVNDSNNGFNIILCGNSTRIITAHHDIVNPDIDNANDNSASVINAIATKLLKPEVTVILLDGEEVGGLGAQYAADQILAGEFGEVEWILNLELTGRGGSTFFIGDYPGKLQDHIRGIFNCPIVSTPFNDAVIFREHGIDSVVINPLPILAKGISQVRWEDSYLDYDMLFNCHTKKDTLDTISTEDMQKFVEEVIIPIIS</sequence>
<dbReference type="SUPFAM" id="SSF53187">
    <property type="entry name" value="Zn-dependent exopeptidases"/>
    <property type="match status" value="1"/>
</dbReference>